<feature type="domain" description="DUF6311" evidence="2">
    <location>
        <begin position="16"/>
        <end position="406"/>
    </location>
</feature>
<keyword evidence="1" id="KW-1133">Transmembrane helix</keyword>
<feature type="transmembrane region" description="Helical" evidence="1">
    <location>
        <begin position="304"/>
        <end position="320"/>
    </location>
</feature>
<evidence type="ECO:0000256" key="1">
    <source>
        <dbReference type="SAM" id="Phobius"/>
    </source>
</evidence>
<feature type="transmembrane region" description="Helical" evidence="1">
    <location>
        <begin position="126"/>
        <end position="144"/>
    </location>
</feature>
<protein>
    <recommendedName>
        <fullName evidence="2">DUF6311 domain-containing protein</fullName>
    </recommendedName>
</protein>
<feature type="transmembrane region" description="Helical" evidence="1">
    <location>
        <begin position="232"/>
        <end position="250"/>
    </location>
</feature>
<dbReference type="Proteomes" id="UP001500454">
    <property type="component" value="Unassembled WGS sequence"/>
</dbReference>
<gene>
    <name evidence="3" type="ORF">GCM10023186_16360</name>
</gene>
<reference evidence="4" key="1">
    <citation type="journal article" date="2019" name="Int. J. Syst. Evol. Microbiol.">
        <title>The Global Catalogue of Microorganisms (GCM) 10K type strain sequencing project: providing services to taxonomists for standard genome sequencing and annotation.</title>
        <authorList>
            <consortium name="The Broad Institute Genomics Platform"/>
            <consortium name="The Broad Institute Genome Sequencing Center for Infectious Disease"/>
            <person name="Wu L."/>
            <person name="Ma J."/>
        </authorList>
    </citation>
    <scope>NUCLEOTIDE SEQUENCE [LARGE SCALE GENOMIC DNA]</scope>
    <source>
        <strain evidence="4">JCM 17924</strain>
    </source>
</reference>
<keyword evidence="4" id="KW-1185">Reference proteome</keyword>
<evidence type="ECO:0000259" key="2">
    <source>
        <dbReference type="Pfam" id="PF19830"/>
    </source>
</evidence>
<dbReference type="EMBL" id="BAABHA010000002">
    <property type="protein sequence ID" value="GAA4379128.1"/>
    <property type="molecule type" value="Genomic_DNA"/>
</dbReference>
<feature type="transmembrane region" description="Helical" evidence="1">
    <location>
        <begin position="204"/>
        <end position="220"/>
    </location>
</feature>
<feature type="transmembrane region" description="Helical" evidence="1">
    <location>
        <begin position="379"/>
        <end position="400"/>
    </location>
</feature>
<dbReference type="InterPro" id="IPR046278">
    <property type="entry name" value="DUF6311"/>
</dbReference>
<keyword evidence="1" id="KW-0812">Transmembrane</keyword>
<dbReference type="RefSeq" id="WP_345222984.1">
    <property type="nucleotide sequence ID" value="NZ_BAABHA010000002.1"/>
</dbReference>
<dbReference type="Pfam" id="PF19830">
    <property type="entry name" value="DUF6311"/>
    <property type="match status" value="1"/>
</dbReference>
<name>A0ABP8IY04_9BACT</name>
<accession>A0ABP8IY04</accession>
<proteinExistence type="predicted"/>
<evidence type="ECO:0000313" key="3">
    <source>
        <dbReference type="EMBL" id="GAA4379128.1"/>
    </source>
</evidence>
<sequence>MKPTRWLELGLSTLLFTLLFAWYSWPLAAHFTTAFPGIPGHDANQYVWNAYNFRQAVAEGSNPFYTSLLLYPQGTSLVMHTYTPVIGLLNVLLRHEILAVNVALLLSFVLSGVGAYCLCHRWVQNPVLCAVAGLVFAFSPYKLAHLPEHYNLLLTATVPFYVQAFLNAFAFRAGRLWPQVRSWGQVSLCVALGLLTLLSDYYVLMGLVYFSAGFALYYGLRLGQINWRHRRPWLLLGAVLVLGHVASRLLKSAKVFDNDGFWWSGDVAGYLLPPLNSRWLSTGTTEALHHNEHVFNTPASIENVMFLGYALPLLALWWLVRLRRQPVSTEPHAARSEPALAWLLLLFIMLTLPELRVFGKQVLRLPTSLVHYLPLLNNIRVPTRFVLFVSLLLPLVLFPGLDEWLRGHLRPVWRTTASVGLLVIIVLEFQPTPPPLLHLANVPRVYRVTAGLPGETLFTIPVGLVDGYRQKGQFNTDELFYQTIHRKKLPGAYISRVPQDRFDAFGREGVLRDLLALQQRPDTALAEPKPAAVKDFLRVYQPAAFVVAPAFRNTSAHLYLRRVLMPLGYREQTVDDYVLLAR</sequence>
<comment type="caution">
    <text evidence="3">The sequence shown here is derived from an EMBL/GenBank/DDBJ whole genome shotgun (WGS) entry which is preliminary data.</text>
</comment>
<feature type="transmembrane region" description="Helical" evidence="1">
    <location>
        <begin position="150"/>
        <end position="170"/>
    </location>
</feature>
<organism evidence="3 4">
    <name type="scientific">Hymenobacter koreensis</name>
    <dbReference type="NCBI Taxonomy" id="1084523"/>
    <lineage>
        <taxon>Bacteria</taxon>
        <taxon>Pseudomonadati</taxon>
        <taxon>Bacteroidota</taxon>
        <taxon>Cytophagia</taxon>
        <taxon>Cytophagales</taxon>
        <taxon>Hymenobacteraceae</taxon>
        <taxon>Hymenobacter</taxon>
    </lineage>
</organism>
<feature type="transmembrane region" description="Helical" evidence="1">
    <location>
        <begin position="340"/>
        <end position="359"/>
    </location>
</feature>
<keyword evidence="1" id="KW-0472">Membrane</keyword>
<feature type="transmembrane region" description="Helical" evidence="1">
    <location>
        <begin position="97"/>
        <end position="119"/>
    </location>
</feature>
<evidence type="ECO:0000313" key="4">
    <source>
        <dbReference type="Proteomes" id="UP001500454"/>
    </source>
</evidence>